<proteinExistence type="predicted"/>
<evidence type="ECO:0000313" key="1">
    <source>
        <dbReference type="EMBL" id="KAK3087680.1"/>
    </source>
</evidence>
<keyword evidence="2" id="KW-1185">Reference proteome</keyword>
<name>A0AA88XLL6_PINIB</name>
<comment type="caution">
    <text evidence="1">The sequence shown here is derived from an EMBL/GenBank/DDBJ whole genome shotgun (WGS) entry which is preliminary data.</text>
</comment>
<organism evidence="1 2">
    <name type="scientific">Pinctada imbricata</name>
    <name type="common">Atlantic pearl-oyster</name>
    <name type="synonym">Pinctada martensii</name>
    <dbReference type="NCBI Taxonomy" id="66713"/>
    <lineage>
        <taxon>Eukaryota</taxon>
        <taxon>Metazoa</taxon>
        <taxon>Spiralia</taxon>
        <taxon>Lophotrochozoa</taxon>
        <taxon>Mollusca</taxon>
        <taxon>Bivalvia</taxon>
        <taxon>Autobranchia</taxon>
        <taxon>Pteriomorphia</taxon>
        <taxon>Pterioida</taxon>
        <taxon>Pterioidea</taxon>
        <taxon>Pteriidae</taxon>
        <taxon>Pinctada</taxon>
    </lineage>
</organism>
<dbReference type="PANTHER" id="PTHR47027">
    <property type="entry name" value="REVERSE TRANSCRIPTASE DOMAIN-CONTAINING PROTEIN"/>
    <property type="match status" value="1"/>
</dbReference>
<protein>
    <recommendedName>
        <fullName evidence="3">Reverse transcriptase domain-containing protein</fullName>
    </recommendedName>
</protein>
<reference evidence="1" key="1">
    <citation type="submission" date="2019-08" db="EMBL/GenBank/DDBJ databases">
        <title>The improved chromosome-level genome for the pearl oyster Pinctada fucata martensii using PacBio sequencing and Hi-C.</title>
        <authorList>
            <person name="Zheng Z."/>
        </authorList>
    </citation>
    <scope>NUCLEOTIDE SEQUENCE</scope>
    <source>
        <strain evidence="1">ZZ-2019</strain>
        <tissue evidence="1">Adductor muscle</tissue>
    </source>
</reference>
<evidence type="ECO:0000313" key="2">
    <source>
        <dbReference type="Proteomes" id="UP001186944"/>
    </source>
</evidence>
<accession>A0AA88XLL6</accession>
<evidence type="ECO:0008006" key="3">
    <source>
        <dbReference type="Google" id="ProtNLM"/>
    </source>
</evidence>
<sequence length="190" mass="22832">MHGDHIATLCIIIEQSMEWNSPLYINFIDYEKAFDSVDRETLWTLLRHYGVPKKIVNLIKNSYEGMSCRVIHEGQLTESFQRPGELLHRIQTFINKCLRRILSFRWPQTIRNTDLWQQTNQRSIEEEIMRRRWGWLGHTLKKPVTNITRQPLMWNPQGKRRRGRPRHTWHRDLDADVKLTGPGKHGNIWR</sequence>
<dbReference type="AlphaFoldDB" id="A0AA88XLL6"/>
<dbReference type="EMBL" id="VSWD01000011">
    <property type="protein sequence ID" value="KAK3087680.1"/>
    <property type="molecule type" value="Genomic_DNA"/>
</dbReference>
<gene>
    <name evidence="1" type="ORF">FSP39_009109</name>
</gene>
<dbReference type="Proteomes" id="UP001186944">
    <property type="component" value="Unassembled WGS sequence"/>
</dbReference>
<dbReference type="PANTHER" id="PTHR47027:SF20">
    <property type="entry name" value="REVERSE TRANSCRIPTASE-LIKE PROTEIN WITH RNA-DIRECTED DNA POLYMERASE DOMAIN"/>
    <property type="match status" value="1"/>
</dbReference>